<keyword evidence="9" id="KW-1185">Reference proteome</keyword>
<reference evidence="8" key="1">
    <citation type="submission" date="2020-05" db="EMBL/GenBank/DDBJ databases">
        <title>Phylogenomic resolution of chytrid fungi.</title>
        <authorList>
            <person name="Stajich J.E."/>
            <person name="Amses K."/>
            <person name="Simmons R."/>
            <person name="Seto K."/>
            <person name="Myers J."/>
            <person name="Bonds A."/>
            <person name="Quandt C.A."/>
            <person name="Barry K."/>
            <person name="Liu P."/>
            <person name="Grigoriev I."/>
            <person name="Longcore J.E."/>
            <person name="James T.Y."/>
        </authorList>
    </citation>
    <scope>NUCLEOTIDE SEQUENCE</scope>
    <source>
        <strain evidence="8">PLAUS21</strain>
    </source>
</reference>
<feature type="transmembrane region" description="Helical" evidence="6">
    <location>
        <begin position="357"/>
        <end position="383"/>
    </location>
</feature>
<comment type="subcellular location">
    <subcellularLocation>
        <location evidence="1">Membrane</location>
        <topology evidence="1">Lipid-anchor</topology>
    </subcellularLocation>
</comment>
<gene>
    <name evidence="8" type="ORF">HK103_002265</name>
</gene>
<feature type="transmembrane region" description="Helical" evidence="6">
    <location>
        <begin position="199"/>
        <end position="217"/>
    </location>
</feature>
<evidence type="ECO:0000256" key="2">
    <source>
        <dbReference type="ARBA" id="ARBA00023136"/>
    </source>
</evidence>
<dbReference type="CDD" id="cd06257">
    <property type="entry name" value="DnaJ"/>
    <property type="match status" value="1"/>
</dbReference>
<keyword evidence="5" id="KW-0449">Lipoprotein</keyword>
<dbReference type="InterPro" id="IPR019396">
    <property type="entry name" value="TM_Fragile-X-F-assoc"/>
</dbReference>
<keyword evidence="6" id="KW-0812">Transmembrane</keyword>
<feature type="transmembrane region" description="Helical" evidence="6">
    <location>
        <begin position="96"/>
        <end position="118"/>
    </location>
</feature>
<feature type="transmembrane region" description="Helical" evidence="6">
    <location>
        <begin position="124"/>
        <end position="145"/>
    </location>
</feature>
<keyword evidence="2 6" id="KW-0472">Membrane</keyword>
<dbReference type="SUPFAM" id="SSF46565">
    <property type="entry name" value="Chaperone J-domain"/>
    <property type="match status" value="1"/>
</dbReference>
<evidence type="ECO:0000313" key="9">
    <source>
        <dbReference type="Proteomes" id="UP001210925"/>
    </source>
</evidence>
<dbReference type="PANTHER" id="PTHR44027">
    <property type="entry name" value="DNAJ HOMOLOG SUBFAMILY C MEMBER 5 HOMOLOG"/>
    <property type="match status" value="1"/>
</dbReference>
<feature type="transmembrane region" description="Helical" evidence="6">
    <location>
        <begin position="174"/>
        <end position="193"/>
    </location>
</feature>
<organism evidence="8 9">
    <name type="scientific">Boothiomyces macroporosus</name>
    <dbReference type="NCBI Taxonomy" id="261099"/>
    <lineage>
        <taxon>Eukaryota</taxon>
        <taxon>Fungi</taxon>
        <taxon>Fungi incertae sedis</taxon>
        <taxon>Chytridiomycota</taxon>
        <taxon>Chytridiomycota incertae sedis</taxon>
        <taxon>Chytridiomycetes</taxon>
        <taxon>Rhizophydiales</taxon>
        <taxon>Terramycetaceae</taxon>
        <taxon>Boothiomyces</taxon>
    </lineage>
</organism>
<dbReference type="PANTHER" id="PTHR44027:SF7">
    <property type="entry name" value="DNAJ HOMOLOG SUBFAMILY C MEMBER 5 HOMOLOG"/>
    <property type="match status" value="1"/>
</dbReference>
<keyword evidence="4" id="KW-0143">Chaperone</keyword>
<evidence type="ECO:0000256" key="4">
    <source>
        <dbReference type="ARBA" id="ARBA00023186"/>
    </source>
</evidence>
<dbReference type="InterPro" id="IPR051434">
    <property type="entry name" value="DnaJ_C_subfamily_member5"/>
</dbReference>
<dbReference type="InterPro" id="IPR018253">
    <property type="entry name" value="DnaJ_domain_CS"/>
</dbReference>
<feature type="transmembrane region" description="Helical" evidence="6">
    <location>
        <begin position="287"/>
        <end position="304"/>
    </location>
</feature>
<evidence type="ECO:0000313" key="8">
    <source>
        <dbReference type="EMBL" id="KAJ3251549.1"/>
    </source>
</evidence>
<dbReference type="GO" id="GO:0016020">
    <property type="term" value="C:membrane"/>
    <property type="evidence" value="ECO:0007669"/>
    <property type="project" value="UniProtKB-SubCell"/>
</dbReference>
<evidence type="ECO:0000256" key="6">
    <source>
        <dbReference type="SAM" id="Phobius"/>
    </source>
</evidence>
<feature type="domain" description="J" evidence="7">
    <location>
        <begin position="5"/>
        <end position="70"/>
    </location>
</feature>
<dbReference type="Proteomes" id="UP001210925">
    <property type="component" value="Unassembled WGS sequence"/>
</dbReference>
<dbReference type="GO" id="GO:0005737">
    <property type="term" value="C:cytoplasm"/>
    <property type="evidence" value="ECO:0007669"/>
    <property type="project" value="UniProtKB-ARBA"/>
</dbReference>
<evidence type="ECO:0000256" key="3">
    <source>
        <dbReference type="ARBA" id="ARBA00023139"/>
    </source>
</evidence>
<proteinExistence type="predicted"/>
<evidence type="ECO:0000259" key="7">
    <source>
        <dbReference type="PROSITE" id="PS50076"/>
    </source>
</evidence>
<dbReference type="PROSITE" id="PS00636">
    <property type="entry name" value="DNAJ_1"/>
    <property type="match status" value="1"/>
</dbReference>
<dbReference type="PROSITE" id="PS50076">
    <property type="entry name" value="DNAJ_2"/>
    <property type="match status" value="1"/>
</dbReference>
<evidence type="ECO:0000256" key="5">
    <source>
        <dbReference type="ARBA" id="ARBA00023288"/>
    </source>
</evidence>
<feature type="transmembrane region" description="Helical" evidence="6">
    <location>
        <begin position="324"/>
        <end position="345"/>
    </location>
</feature>
<dbReference type="InterPro" id="IPR001623">
    <property type="entry name" value="DnaJ_domain"/>
</dbReference>
<dbReference type="AlphaFoldDB" id="A0AAD5UDD6"/>
<dbReference type="Pfam" id="PF00226">
    <property type="entry name" value="DnaJ"/>
    <property type="match status" value="1"/>
</dbReference>
<dbReference type="InterPro" id="IPR036869">
    <property type="entry name" value="J_dom_sf"/>
</dbReference>
<dbReference type="SMART" id="SM00271">
    <property type="entry name" value="DnaJ"/>
    <property type="match status" value="1"/>
</dbReference>
<feature type="transmembrane region" description="Helical" evidence="6">
    <location>
        <begin position="252"/>
        <end position="275"/>
    </location>
</feature>
<dbReference type="Pfam" id="PF10269">
    <property type="entry name" value="Tmemb_185A"/>
    <property type="match status" value="1"/>
</dbReference>
<evidence type="ECO:0000256" key="1">
    <source>
        <dbReference type="ARBA" id="ARBA00004635"/>
    </source>
</evidence>
<name>A0AAD5UDD6_9FUNG</name>
<dbReference type="Gene3D" id="1.10.287.110">
    <property type="entry name" value="DnaJ domain"/>
    <property type="match status" value="1"/>
</dbReference>
<keyword evidence="6" id="KW-1133">Transmembrane helix</keyword>
<protein>
    <recommendedName>
        <fullName evidence="7">J domain-containing protein</fullName>
    </recommendedName>
</protein>
<accession>A0AAD5UDD6</accession>
<dbReference type="EMBL" id="JADGKB010000178">
    <property type="protein sequence ID" value="KAJ3251549.1"/>
    <property type="molecule type" value="Genomic_DNA"/>
</dbReference>
<dbReference type="PRINTS" id="PR00625">
    <property type="entry name" value="JDOMAIN"/>
</dbReference>
<comment type="caution">
    <text evidence="8">The sequence shown here is derived from an EMBL/GenBank/DDBJ whole genome shotgun (WGS) entry which is preliminary data.</text>
</comment>
<keyword evidence="3" id="KW-0564">Palmitate</keyword>
<sequence length="432" mass="49206">MSTPSYYEALGVNRDATQEEIKKGYRKMALKYHPDKAGTNEEAAAKFELVAKAYDTLSNENTRKIYDQYGERGLEMMKQMGDITIIQEALLKANQYLIGLGVVTALLIVFHSFLVVRIDGKTLWPYFTVFIPLFIIDIMALVYVARDIAAGKDDQDPESLSEEEKKTIAAVKRMILVFFFLATAFQILLCLQLDGVTTMSWWIVFIPWFVIEAALLVQKFLMTVTQCMEPVYDTEPQEGLEPVPRNLTVLEIILVTFSNFYFYAVRLTQIVLIILKLNGMASDWRLVFFPSWILGFLMALRLVFDTLRVKYAKTVKPENTGKVIFDWIVFVIWAILFYTFMALLVSRLTNENGSPTAGVIFIPIFIILALLQCCFSCCLPCMLQGAKMEFENQMSMAPDEVQPEDEMIIAIDKRIEESAVPSSSLQTIQASR</sequence>